<dbReference type="PANTHER" id="PTHR24148:SF64">
    <property type="entry name" value="HETEROKARYON INCOMPATIBILITY DOMAIN-CONTAINING PROTEIN"/>
    <property type="match status" value="1"/>
</dbReference>
<accession>U1HTR7</accession>
<dbReference type="OMA" id="MMNIRRA"/>
<keyword evidence="3" id="KW-1185">Reference proteome</keyword>
<dbReference type="InterPro" id="IPR010730">
    <property type="entry name" value="HET"/>
</dbReference>
<protein>
    <recommendedName>
        <fullName evidence="1">Heterokaryon incompatibility domain-containing protein</fullName>
    </recommendedName>
</protein>
<proteinExistence type="predicted"/>
<dbReference type="GeneID" id="19240636"/>
<gene>
    <name evidence="2" type="ORF">EPUS_05688</name>
</gene>
<dbReference type="HOGENOM" id="CLU_004184_3_1_1"/>
<dbReference type="AlphaFoldDB" id="U1HTR7"/>
<evidence type="ECO:0000313" key="3">
    <source>
        <dbReference type="Proteomes" id="UP000019373"/>
    </source>
</evidence>
<dbReference type="PANTHER" id="PTHR24148">
    <property type="entry name" value="ANKYRIN REPEAT DOMAIN-CONTAINING PROTEIN 39 HOMOLOG-RELATED"/>
    <property type="match status" value="1"/>
</dbReference>
<evidence type="ECO:0000259" key="1">
    <source>
        <dbReference type="Pfam" id="PF06985"/>
    </source>
</evidence>
<dbReference type="OrthoDB" id="2157530at2759"/>
<dbReference type="EMBL" id="KE721068">
    <property type="protein sequence ID" value="ERF72634.1"/>
    <property type="molecule type" value="Genomic_DNA"/>
</dbReference>
<dbReference type="Proteomes" id="UP000019373">
    <property type="component" value="Unassembled WGS sequence"/>
</dbReference>
<dbReference type="Pfam" id="PF06985">
    <property type="entry name" value="HET"/>
    <property type="match status" value="1"/>
</dbReference>
<name>U1HTR7_ENDPU</name>
<organism evidence="2 3">
    <name type="scientific">Endocarpon pusillum (strain Z07020 / HMAS-L-300199)</name>
    <name type="common">Lichen-forming fungus</name>
    <dbReference type="NCBI Taxonomy" id="1263415"/>
    <lineage>
        <taxon>Eukaryota</taxon>
        <taxon>Fungi</taxon>
        <taxon>Dikarya</taxon>
        <taxon>Ascomycota</taxon>
        <taxon>Pezizomycotina</taxon>
        <taxon>Eurotiomycetes</taxon>
        <taxon>Chaetothyriomycetidae</taxon>
        <taxon>Verrucariales</taxon>
        <taxon>Verrucariaceae</taxon>
        <taxon>Endocarpon</taxon>
    </lineage>
</organism>
<dbReference type="RefSeq" id="XP_007801711.1">
    <property type="nucleotide sequence ID" value="XM_007803520.1"/>
</dbReference>
<reference evidence="3" key="1">
    <citation type="journal article" date="2014" name="BMC Genomics">
        <title>Genome characteristics reveal the impact of lichenization on lichen-forming fungus Endocarpon pusillum Hedwig (Verrucariales, Ascomycota).</title>
        <authorList>
            <person name="Wang Y.-Y."/>
            <person name="Liu B."/>
            <person name="Zhang X.-Y."/>
            <person name="Zhou Q.-M."/>
            <person name="Zhang T."/>
            <person name="Li H."/>
            <person name="Yu Y.-F."/>
            <person name="Zhang X.-L."/>
            <person name="Hao X.-Y."/>
            <person name="Wang M."/>
            <person name="Wang L."/>
            <person name="Wei J.-C."/>
        </authorList>
    </citation>
    <scope>NUCLEOTIDE SEQUENCE [LARGE SCALE GENOMIC DNA]</scope>
    <source>
        <strain evidence="3">Z07020 / HMAS-L-300199</strain>
    </source>
</reference>
<sequence length="434" mass="50073">MAITMRKRHAEADVYRPLMESRQEIRLLRIHASLSFKSPIKCDLIQTPLDHALDFQALSYVWGNKVDKSSISVLGTDFPVTRNPFEALIRLRQKTRTLIIWIDAAKGVLVWLGEKIGNSDLAFRLIRTWAKYALDNRPDTLVQLYKHTEFEPYVFDYRAWDAAKELFERDWWFRVWVYQEFVLAQEATFVYGPDRISWLALRHAMQAWTYVQSPTVTGYFTIAYRHLVENCRFEVARQFISDREKMVAAHIGTNPHLLALPWLVDNLRFLRSTDPRDKVYALLGVADTENLVIDIDYSKSVHEVYAKYIWAVAQKDHCLNVLAQAGLARDGRSSDLRLPSWVPDLRTACLATTKLQQAEHWPSGCETAKYDLSADLSTLTISGSTFDSIQELEQELHSGPNTDLRVWRDLAFKSGLKTHPAGIPLHQAFFRTII</sequence>
<dbReference type="InterPro" id="IPR052895">
    <property type="entry name" value="HetReg/Transcr_Mod"/>
</dbReference>
<evidence type="ECO:0000313" key="2">
    <source>
        <dbReference type="EMBL" id="ERF72634.1"/>
    </source>
</evidence>
<feature type="domain" description="Heterokaryon incompatibility" evidence="1">
    <location>
        <begin position="55"/>
        <end position="104"/>
    </location>
</feature>